<accession>A0A1G7IKI8</accession>
<proteinExistence type="predicted"/>
<dbReference type="EMBL" id="LT629690">
    <property type="protein sequence ID" value="SDF13054.1"/>
    <property type="molecule type" value="Genomic_DNA"/>
</dbReference>
<dbReference type="RefSeq" id="WP_156785046.1">
    <property type="nucleotide sequence ID" value="NZ_LT629690.1"/>
</dbReference>
<protein>
    <submittedName>
        <fullName evidence="1">Uncharacterized protein</fullName>
    </submittedName>
</protein>
<name>A0A1G7IKI8_9BACT</name>
<keyword evidence="2" id="KW-1185">Reference proteome</keyword>
<dbReference type="AlphaFoldDB" id="A0A1G7IKI8"/>
<sequence length="172" mass="18606">MRLSLAVNGQHKVRASLTAAGWLGAHVSLSNGIESESNDRVWLNAVDTSAEPNTTHSTWGGFPLVPGDKVEIAILADGDSDAPTEVSTTTDNPNNLFSIPAQARQLLDSVKTCDMALQEILDRAKGVEPDDEFKKLALAVGSILVELDRQLISPTLRRHPDLLQIAEDMNVR</sequence>
<evidence type="ECO:0000313" key="2">
    <source>
        <dbReference type="Proteomes" id="UP000182427"/>
    </source>
</evidence>
<organism evidence="1 2">
    <name type="scientific">Terriglobus roseus</name>
    <dbReference type="NCBI Taxonomy" id="392734"/>
    <lineage>
        <taxon>Bacteria</taxon>
        <taxon>Pseudomonadati</taxon>
        <taxon>Acidobacteriota</taxon>
        <taxon>Terriglobia</taxon>
        <taxon>Terriglobales</taxon>
        <taxon>Acidobacteriaceae</taxon>
        <taxon>Terriglobus</taxon>
    </lineage>
</organism>
<gene>
    <name evidence="1" type="ORF">SAMN05444167_1480</name>
</gene>
<evidence type="ECO:0000313" key="1">
    <source>
        <dbReference type="EMBL" id="SDF13054.1"/>
    </source>
</evidence>
<reference evidence="1 2" key="1">
    <citation type="submission" date="2016-10" db="EMBL/GenBank/DDBJ databases">
        <authorList>
            <person name="de Groot N.N."/>
        </authorList>
    </citation>
    <scope>NUCLEOTIDE SEQUENCE [LARGE SCALE GENOMIC DNA]</scope>
    <source>
        <strain evidence="1 2">GAS232</strain>
    </source>
</reference>
<dbReference type="Proteomes" id="UP000182427">
    <property type="component" value="Chromosome I"/>
</dbReference>
<dbReference type="OrthoDB" id="9824697at2"/>